<dbReference type="AlphaFoldDB" id="A0A1Y2CY39"/>
<feature type="region of interest" description="Disordered" evidence="1">
    <location>
        <begin position="106"/>
        <end position="126"/>
    </location>
</feature>
<evidence type="ECO:0000313" key="3">
    <source>
        <dbReference type="Proteomes" id="UP000193642"/>
    </source>
</evidence>
<accession>A0A1Y2CY39</accession>
<name>A0A1Y2CY39_9FUNG</name>
<organism evidence="2 3">
    <name type="scientific">Rhizoclosmatium globosum</name>
    <dbReference type="NCBI Taxonomy" id="329046"/>
    <lineage>
        <taxon>Eukaryota</taxon>
        <taxon>Fungi</taxon>
        <taxon>Fungi incertae sedis</taxon>
        <taxon>Chytridiomycota</taxon>
        <taxon>Chytridiomycota incertae sedis</taxon>
        <taxon>Chytridiomycetes</taxon>
        <taxon>Chytridiales</taxon>
        <taxon>Chytriomycetaceae</taxon>
        <taxon>Rhizoclosmatium</taxon>
    </lineage>
</organism>
<gene>
    <name evidence="2" type="ORF">BCR33DRAFT_712001</name>
</gene>
<feature type="compositionally biased region" description="Polar residues" evidence="1">
    <location>
        <begin position="115"/>
        <end position="126"/>
    </location>
</feature>
<evidence type="ECO:0000313" key="2">
    <source>
        <dbReference type="EMBL" id="ORY51806.1"/>
    </source>
</evidence>
<protein>
    <submittedName>
        <fullName evidence="2">Uncharacterized protein</fullName>
    </submittedName>
</protein>
<dbReference type="Proteomes" id="UP000193642">
    <property type="component" value="Unassembled WGS sequence"/>
</dbReference>
<keyword evidence="3" id="KW-1185">Reference proteome</keyword>
<comment type="caution">
    <text evidence="2">The sequence shown here is derived from an EMBL/GenBank/DDBJ whole genome shotgun (WGS) entry which is preliminary data.</text>
</comment>
<dbReference type="EMBL" id="MCGO01000004">
    <property type="protein sequence ID" value="ORY51806.1"/>
    <property type="molecule type" value="Genomic_DNA"/>
</dbReference>
<reference evidence="2 3" key="1">
    <citation type="submission" date="2016-07" db="EMBL/GenBank/DDBJ databases">
        <title>Pervasive Adenine N6-methylation of Active Genes in Fungi.</title>
        <authorList>
            <consortium name="DOE Joint Genome Institute"/>
            <person name="Mondo S.J."/>
            <person name="Dannebaum R.O."/>
            <person name="Kuo R.C."/>
            <person name="Labutti K."/>
            <person name="Haridas S."/>
            <person name="Kuo A."/>
            <person name="Salamov A."/>
            <person name="Ahrendt S.R."/>
            <person name="Lipzen A."/>
            <person name="Sullivan W."/>
            <person name="Andreopoulos W.B."/>
            <person name="Clum A."/>
            <person name="Lindquist E."/>
            <person name="Daum C."/>
            <person name="Ramamoorthy G.K."/>
            <person name="Gryganskyi A."/>
            <person name="Culley D."/>
            <person name="Magnuson J.K."/>
            <person name="James T.Y."/>
            <person name="O'Malley M.A."/>
            <person name="Stajich J.E."/>
            <person name="Spatafora J.W."/>
            <person name="Visel A."/>
            <person name="Grigoriev I.V."/>
        </authorList>
    </citation>
    <scope>NUCLEOTIDE SEQUENCE [LARGE SCALE GENOMIC DNA]</scope>
    <source>
        <strain evidence="2 3">JEL800</strain>
    </source>
</reference>
<sequence length="126" mass="14014">MNPAHQRDEAMNDNLCCPIPTSRTASAKNCSGSFTYTNIHNRGESFTYAYRQHPANIHSFNSNGNQSKQLHFLLQEHTANHRGRGKEIGVNSINVYAYIMGKSGRGSVDSPIHHPSTTCNHTPHPQ</sequence>
<evidence type="ECO:0000256" key="1">
    <source>
        <dbReference type="SAM" id="MobiDB-lite"/>
    </source>
</evidence>
<proteinExistence type="predicted"/>